<dbReference type="CDD" id="cd01038">
    <property type="entry name" value="Endonuclease_DUF559"/>
    <property type="match status" value="1"/>
</dbReference>
<proteinExistence type="predicted"/>
<sequence length="99" mass="11422">MPNTFRHNRQELKQTRKQLRGNLTPAEAALWKALQGGRLDNRKFRRQHSVGPYILDFYCPAERLAVELDGQGHFDVAGEAHDVARAAYLRHVGIRVLRF</sequence>
<organism evidence="2 3">
    <name type="scientific">Hymenobacter oligotrophus</name>
    <dbReference type="NCBI Taxonomy" id="2319843"/>
    <lineage>
        <taxon>Bacteria</taxon>
        <taxon>Pseudomonadati</taxon>
        <taxon>Bacteroidota</taxon>
        <taxon>Cytophagia</taxon>
        <taxon>Cytophagales</taxon>
        <taxon>Hymenobacteraceae</taxon>
        <taxon>Hymenobacter</taxon>
    </lineage>
</organism>
<dbReference type="Gene3D" id="3.40.960.10">
    <property type="entry name" value="VSR Endonuclease"/>
    <property type="match status" value="1"/>
</dbReference>
<dbReference type="SUPFAM" id="SSF52980">
    <property type="entry name" value="Restriction endonuclease-like"/>
    <property type="match status" value="1"/>
</dbReference>
<dbReference type="Pfam" id="PF04480">
    <property type="entry name" value="DUF559"/>
    <property type="match status" value="1"/>
</dbReference>
<name>A0A3B7R0N4_9BACT</name>
<keyword evidence="3" id="KW-1185">Reference proteome</keyword>
<feature type="domain" description="DUF559" evidence="1">
    <location>
        <begin position="11"/>
        <end position="99"/>
    </location>
</feature>
<evidence type="ECO:0000259" key="1">
    <source>
        <dbReference type="Pfam" id="PF04480"/>
    </source>
</evidence>
<dbReference type="PANTHER" id="PTHR38590:SF1">
    <property type="entry name" value="BLL0828 PROTEIN"/>
    <property type="match status" value="1"/>
</dbReference>
<dbReference type="InterPro" id="IPR007569">
    <property type="entry name" value="DUF559"/>
</dbReference>
<dbReference type="AlphaFoldDB" id="A0A3B7R0N4"/>
<dbReference type="OrthoDB" id="9798754at2"/>
<accession>A0A3B7R0N4</accession>
<dbReference type="EMBL" id="CP032317">
    <property type="protein sequence ID" value="AYA37332.1"/>
    <property type="molecule type" value="Genomic_DNA"/>
</dbReference>
<dbReference type="KEGG" id="hyh:D3Y59_09875"/>
<dbReference type="Proteomes" id="UP000262802">
    <property type="component" value="Chromosome"/>
</dbReference>
<dbReference type="RefSeq" id="WP_119444903.1">
    <property type="nucleotide sequence ID" value="NZ_CP032317.1"/>
</dbReference>
<dbReference type="InterPro" id="IPR047216">
    <property type="entry name" value="Endonuclease_DUF559_bact"/>
</dbReference>
<reference evidence="2 3" key="1">
    <citation type="submission" date="2018-09" db="EMBL/GenBank/DDBJ databases">
        <title>Hymenobacter medium sp. nov., isolated from R2A medium.</title>
        <authorList>
            <person name="Yingchao G."/>
        </authorList>
    </citation>
    <scope>NUCLEOTIDE SEQUENCE [LARGE SCALE GENOMIC DNA]</scope>
    <source>
        <strain evidence="3">sh-6</strain>
    </source>
</reference>
<evidence type="ECO:0000313" key="2">
    <source>
        <dbReference type="EMBL" id="AYA37332.1"/>
    </source>
</evidence>
<dbReference type="PANTHER" id="PTHR38590">
    <property type="entry name" value="BLL0828 PROTEIN"/>
    <property type="match status" value="1"/>
</dbReference>
<evidence type="ECO:0000313" key="3">
    <source>
        <dbReference type="Proteomes" id="UP000262802"/>
    </source>
</evidence>
<dbReference type="InterPro" id="IPR011335">
    <property type="entry name" value="Restrct_endonuc-II-like"/>
</dbReference>
<protein>
    <submittedName>
        <fullName evidence="2">DUF559 domain-containing protein</fullName>
    </submittedName>
</protein>
<gene>
    <name evidence="2" type="ORF">D3Y59_09875</name>
</gene>